<dbReference type="AlphaFoldDB" id="A0A067MB10"/>
<organism evidence="2 3">
    <name type="scientific">Botryobasidium botryosum (strain FD-172 SS1)</name>
    <dbReference type="NCBI Taxonomy" id="930990"/>
    <lineage>
        <taxon>Eukaryota</taxon>
        <taxon>Fungi</taxon>
        <taxon>Dikarya</taxon>
        <taxon>Basidiomycota</taxon>
        <taxon>Agaricomycotina</taxon>
        <taxon>Agaricomycetes</taxon>
        <taxon>Cantharellales</taxon>
        <taxon>Botryobasidiaceae</taxon>
        <taxon>Botryobasidium</taxon>
    </lineage>
</organism>
<evidence type="ECO:0000256" key="1">
    <source>
        <dbReference type="SAM" id="SignalP"/>
    </source>
</evidence>
<evidence type="ECO:0000313" key="2">
    <source>
        <dbReference type="EMBL" id="KDQ12943.1"/>
    </source>
</evidence>
<reference evidence="3" key="1">
    <citation type="journal article" date="2014" name="Proc. Natl. Acad. Sci. U.S.A.">
        <title>Extensive sampling of basidiomycete genomes demonstrates inadequacy of the white-rot/brown-rot paradigm for wood decay fungi.</title>
        <authorList>
            <person name="Riley R."/>
            <person name="Salamov A.A."/>
            <person name="Brown D.W."/>
            <person name="Nagy L.G."/>
            <person name="Floudas D."/>
            <person name="Held B.W."/>
            <person name="Levasseur A."/>
            <person name="Lombard V."/>
            <person name="Morin E."/>
            <person name="Otillar R."/>
            <person name="Lindquist E.A."/>
            <person name="Sun H."/>
            <person name="LaButti K.M."/>
            <person name="Schmutz J."/>
            <person name="Jabbour D."/>
            <person name="Luo H."/>
            <person name="Baker S.E."/>
            <person name="Pisabarro A.G."/>
            <person name="Walton J.D."/>
            <person name="Blanchette R.A."/>
            <person name="Henrissat B."/>
            <person name="Martin F."/>
            <person name="Cullen D."/>
            <person name="Hibbett D.S."/>
            <person name="Grigoriev I.V."/>
        </authorList>
    </citation>
    <scope>NUCLEOTIDE SEQUENCE [LARGE SCALE GENOMIC DNA]</scope>
    <source>
        <strain evidence="3">FD-172 SS1</strain>
    </source>
</reference>
<dbReference type="EMBL" id="KL198047">
    <property type="protein sequence ID" value="KDQ12943.1"/>
    <property type="molecule type" value="Genomic_DNA"/>
</dbReference>
<protein>
    <submittedName>
        <fullName evidence="2">Uncharacterized protein</fullName>
    </submittedName>
</protein>
<keyword evidence="1" id="KW-0732">Signal</keyword>
<dbReference type="InParanoid" id="A0A067MB10"/>
<sequence length="297" mass="33620">MSAVPMAFLPIELVLQVVAELGRPRPSAYRCSTSTVVTLCRLSLVSRSFHAMATPVLYRSVSLLGPVSMSRFARTMSTSEKRIHVRAILFDRFWEDLESIPDICTILLAVAPSLRQLFVNFPLLSENRHSEEIFRAFDKLSACNIVEFVSERQNYDDLLMRHYPMMGSHWTGLRRLALHSFKIDNHFLITLSTLPALEVVAFVFAELPYPSPSFTAPLPPSLRQVIVCWKFLGFDKLRDHVNRTGVERGAPVAVTCISPHDHAGHSRIIDLEWAMCQVTTGELWETDRYKGAVTTLC</sequence>
<proteinExistence type="predicted"/>
<dbReference type="Proteomes" id="UP000027195">
    <property type="component" value="Unassembled WGS sequence"/>
</dbReference>
<keyword evidence="3" id="KW-1185">Reference proteome</keyword>
<name>A0A067MB10_BOTB1</name>
<accession>A0A067MB10</accession>
<feature type="chain" id="PRO_5001641250" evidence="1">
    <location>
        <begin position="20"/>
        <end position="297"/>
    </location>
</feature>
<evidence type="ECO:0000313" key="3">
    <source>
        <dbReference type="Proteomes" id="UP000027195"/>
    </source>
</evidence>
<feature type="signal peptide" evidence="1">
    <location>
        <begin position="1"/>
        <end position="19"/>
    </location>
</feature>
<gene>
    <name evidence="2" type="ORF">BOTBODRAFT_406238</name>
</gene>
<dbReference type="OrthoDB" id="6365676at2759"/>
<dbReference type="HOGENOM" id="CLU_936864_0_0_1"/>